<evidence type="ECO:0000259" key="2">
    <source>
        <dbReference type="PROSITE" id="PS50966"/>
    </source>
</evidence>
<name>A0AA39C491_9HYME</name>
<dbReference type="GO" id="GO:0008270">
    <property type="term" value="F:zinc ion binding"/>
    <property type="evidence" value="ECO:0007669"/>
    <property type="project" value="UniProtKB-KW"/>
</dbReference>
<gene>
    <name evidence="3" type="ORF">PV328_011067</name>
</gene>
<dbReference type="Gene3D" id="3.90.320.10">
    <property type="match status" value="1"/>
</dbReference>
<proteinExistence type="predicted"/>
<dbReference type="AlphaFoldDB" id="A0AA39C491"/>
<dbReference type="EMBL" id="JAQQBS010001425">
    <property type="protein sequence ID" value="KAK0157309.1"/>
    <property type="molecule type" value="Genomic_DNA"/>
</dbReference>
<dbReference type="InterPro" id="IPR019080">
    <property type="entry name" value="YqaJ_viral_recombinase"/>
</dbReference>
<organism evidence="3 4">
    <name type="scientific">Microctonus aethiopoides</name>
    <dbReference type="NCBI Taxonomy" id="144406"/>
    <lineage>
        <taxon>Eukaryota</taxon>
        <taxon>Metazoa</taxon>
        <taxon>Ecdysozoa</taxon>
        <taxon>Arthropoda</taxon>
        <taxon>Hexapoda</taxon>
        <taxon>Insecta</taxon>
        <taxon>Pterygota</taxon>
        <taxon>Neoptera</taxon>
        <taxon>Endopterygota</taxon>
        <taxon>Hymenoptera</taxon>
        <taxon>Apocrita</taxon>
        <taxon>Ichneumonoidea</taxon>
        <taxon>Braconidae</taxon>
        <taxon>Euphorinae</taxon>
        <taxon>Microctonus</taxon>
    </lineage>
</organism>
<dbReference type="PANTHER" id="PTHR47526:SF3">
    <property type="entry name" value="PHD-TYPE DOMAIN-CONTAINING PROTEIN"/>
    <property type="match status" value="1"/>
</dbReference>
<accession>A0AA39C491</accession>
<dbReference type="PROSITE" id="PS50966">
    <property type="entry name" value="ZF_SWIM"/>
    <property type="match status" value="1"/>
</dbReference>
<sequence>MYNKIFSMDQFIRTGFERIRHNIAFQPQSEPKRKASVESGHVVNVEEIRKINQSLNSIKASVIRQISISLDPYIVKLHIDSNRVIVNASCTCVYNRSEKCKHISALIYFINQEESLSKTNKEQNWGKPSVKQLAKEKYSKGKFFLEMWKTPKIINKIPKSVSDKSSVLEMEKPSALKSIAVEMNKDKDHKFIKNLLSEMVQSIDSNFKFEDCRVCVDNLFLFAEEYPVYPKIYNIEPNLQKYYLEEIYISKEQNIKLACDTLHQSNSKDWFLARRKRISAIRQYGIANEYNAKDEYEKRYKVSVIQVGVIVCASQPWLCASLDGVVVRDGAIERILEIKCPDTCKNLPEIDEKTEKANVNYLELLNGSYCITVYRDENFLEDVVHKCEEFYFTNYLPALYNFMQKKCDINNSSVS</sequence>
<keyword evidence="1" id="KW-0479">Metal-binding</keyword>
<dbReference type="InterPro" id="IPR007527">
    <property type="entry name" value="Znf_SWIM"/>
</dbReference>
<dbReference type="SUPFAM" id="SSF52980">
    <property type="entry name" value="Restriction endonuclease-like"/>
    <property type="match status" value="1"/>
</dbReference>
<dbReference type="GO" id="GO:0006281">
    <property type="term" value="P:DNA repair"/>
    <property type="evidence" value="ECO:0007669"/>
    <property type="project" value="UniProtKB-ARBA"/>
</dbReference>
<dbReference type="InterPro" id="IPR011604">
    <property type="entry name" value="PDDEXK-like_dom_sf"/>
</dbReference>
<evidence type="ECO:0000256" key="1">
    <source>
        <dbReference type="PROSITE-ProRule" id="PRU00325"/>
    </source>
</evidence>
<dbReference type="Pfam" id="PF09588">
    <property type="entry name" value="YqaJ"/>
    <property type="match status" value="1"/>
</dbReference>
<protein>
    <recommendedName>
        <fullName evidence="2">SWIM-type domain-containing protein</fullName>
    </recommendedName>
</protein>
<reference evidence="3" key="1">
    <citation type="journal article" date="2023" name="bioRxiv">
        <title>Scaffold-level genome assemblies of two parasitoid biocontrol wasps reveal the parthenogenesis mechanism and an associated novel virus.</title>
        <authorList>
            <person name="Inwood S."/>
            <person name="Skelly J."/>
            <person name="Guhlin J."/>
            <person name="Harrop T."/>
            <person name="Goldson S."/>
            <person name="Dearden P."/>
        </authorList>
    </citation>
    <scope>NUCLEOTIDE SEQUENCE</scope>
    <source>
        <strain evidence="3">Irish</strain>
        <tissue evidence="3">Whole body</tissue>
    </source>
</reference>
<evidence type="ECO:0000313" key="4">
    <source>
        <dbReference type="Proteomes" id="UP001168990"/>
    </source>
</evidence>
<feature type="domain" description="SWIM-type" evidence="2">
    <location>
        <begin position="73"/>
        <end position="111"/>
    </location>
</feature>
<keyword evidence="4" id="KW-1185">Reference proteome</keyword>
<comment type="caution">
    <text evidence="3">The sequence shown here is derived from an EMBL/GenBank/DDBJ whole genome shotgun (WGS) entry which is preliminary data.</text>
</comment>
<reference evidence="3" key="2">
    <citation type="submission" date="2023-03" db="EMBL/GenBank/DDBJ databases">
        <authorList>
            <person name="Inwood S.N."/>
            <person name="Skelly J.G."/>
            <person name="Guhlin J."/>
            <person name="Harrop T.W.R."/>
            <person name="Goldson S.G."/>
            <person name="Dearden P.K."/>
        </authorList>
    </citation>
    <scope>NUCLEOTIDE SEQUENCE</scope>
    <source>
        <strain evidence="3">Irish</strain>
        <tissue evidence="3">Whole body</tissue>
    </source>
</reference>
<keyword evidence="1" id="KW-0863">Zinc-finger</keyword>
<dbReference type="Proteomes" id="UP001168990">
    <property type="component" value="Unassembled WGS sequence"/>
</dbReference>
<keyword evidence="1" id="KW-0862">Zinc</keyword>
<dbReference type="InterPro" id="IPR011335">
    <property type="entry name" value="Restrct_endonuc-II-like"/>
</dbReference>
<evidence type="ECO:0000313" key="3">
    <source>
        <dbReference type="EMBL" id="KAK0157309.1"/>
    </source>
</evidence>
<dbReference type="CDD" id="cd22343">
    <property type="entry name" value="PDDEXK_lambda_exonuclease-like"/>
    <property type="match status" value="1"/>
</dbReference>
<dbReference type="PANTHER" id="PTHR47526">
    <property type="entry name" value="ATP-DEPENDENT DNA HELICASE"/>
    <property type="match status" value="1"/>
</dbReference>